<reference evidence="1" key="1">
    <citation type="journal article" date="2022" name="bioRxiv">
        <title>Sequencing and chromosome-scale assembly of the giantPleurodeles waltlgenome.</title>
        <authorList>
            <person name="Brown T."/>
            <person name="Elewa A."/>
            <person name="Iarovenko S."/>
            <person name="Subramanian E."/>
            <person name="Araus A.J."/>
            <person name="Petzold A."/>
            <person name="Susuki M."/>
            <person name="Suzuki K.-i.T."/>
            <person name="Hayashi T."/>
            <person name="Toyoda A."/>
            <person name="Oliveira C."/>
            <person name="Osipova E."/>
            <person name="Leigh N.D."/>
            <person name="Simon A."/>
            <person name="Yun M.H."/>
        </authorList>
    </citation>
    <scope>NUCLEOTIDE SEQUENCE</scope>
    <source>
        <strain evidence="1">20211129_DDA</strain>
        <tissue evidence="1">Liver</tissue>
    </source>
</reference>
<comment type="caution">
    <text evidence="1">The sequence shown here is derived from an EMBL/GenBank/DDBJ whole genome shotgun (WGS) entry which is preliminary data.</text>
</comment>
<dbReference type="Proteomes" id="UP001066276">
    <property type="component" value="Chromosome 2_2"/>
</dbReference>
<keyword evidence="2" id="KW-1185">Reference proteome</keyword>
<proteinExistence type="predicted"/>
<evidence type="ECO:0000313" key="1">
    <source>
        <dbReference type="EMBL" id="KAJ1191138.1"/>
    </source>
</evidence>
<accession>A0AAV7UTE8</accession>
<gene>
    <name evidence="1" type="ORF">NDU88_000454</name>
</gene>
<sequence>MQGPACRDWGKKELNRDPAGARVVIQYDGTVALDSANTGPQNIGGSAVTLEGLMSLVLKERDGTQKRDRGHC</sequence>
<dbReference type="EMBL" id="JANPWB010000004">
    <property type="protein sequence ID" value="KAJ1191138.1"/>
    <property type="molecule type" value="Genomic_DNA"/>
</dbReference>
<protein>
    <submittedName>
        <fullName evidence="1">Uncharacterized protein</fullName>
    </submittedName>
</protein>
<evidence type="ECO:0000313" key="2">
    <source>
        <dbReference type="Proteomes" id="UP001066276"/>
    </source>
</evidence>
<name>A0AAV7UTE8_PLEWA</name>
<dbReference type="AlphaFoldDB" id="A0AAV7UTE8"/>
<organism evidence="1 2">
    <name type="scientific">Pleurodeles waltl</name>
    <name type="common">Iberian ribbed newt</name>
    <dbReference type="NCBI Taxonomy" id="8319"/>
    <lineage>
        <taxon>Eukaryota</taxon>
        <taxon>Metazoa</taxon>
        <taxon>Chordata</taxon>
        <taxon>Craniata</taxon>
        <taxon>Vertebrata</taxon>
        <taxon>Euteleostomi</taxon>
        <taxon>Amphibia</taxon>
        <taxon>Batrachia</taxon>
        <taxon>Caudata</taxon>
        <taxon>Salamandroidea</taxon>
        <taxon>Salamandridae</taxon>
        <taxon>Pleurodelinae</taxon>
        <taxon>Pleurodeles</taxon>
    </lineage>
</organism>